<dbReference type="SMART" id="SM01008">
    <property type="entry name" value="Ald_Xan_dh_C"/>
    <property type="match status" value="1"/>
</dbReference>
<accession>A0ABV9HKA3</accession>
<dbReference type="InterPro" id="IPR046867">
    <property type="entry name" value="AldOxase/xan_DH_MoCoBD2"/>
</dbReference>
<dbReference type="InterPro" id="IPR008274">
    <property type="entry name" value="AldOxase/xan_DH_MoCoBD1"/>
</dbReference>
<dbReference type="PANTHER" id="PTHR47495">
    <property type="entry name" value="ALDEHYDE DEHYDROGENASE"/>
    <property type="match status" value="1"/>
</dbReference>
<dbReference type="InterPro" id="IPR000674">
    <property type="entry name" value="Ald_Oxase/Xan_DH_a/b"/>
</dbReference>
<feature type="domain" description="Aldehyde oxidase/xanthine dehydrogenase a/b hammerhead" evidence="1">
    <location>
        <begin position="235"/>
        <end position="314"/>
    </location>
</feature>
<evidence type="ECO:0000259" key="1">
    <source>
        <dbReference type="SMART" id="SM01008"/>
    </source>
</evidence>
<dbReference type="RefSeq" id="WP_377138739.1">
    <property type="nucleotide sequence ID" value="NZ_JBHSFI010000006.1"/>
</dbReference>
<sequence>MTSTNETGTAAPQGVSRRQALAYLVAAPTLAIAIDLARPDAARAGTAPAVVPSLPGPAELLDLTEAQTLAAAPTSMLITLTLGTDGIVRFAFPRSENGQGITTSTAMLIAEELDLPVERVDVTLADARPELLFNQLTGGSNTTHSTYLPVRTVAAAARTRLLATASARTGVAERELRTDGGAVVLPDGTRIDYGDLAEAARVERTTAIGTRLKDVSEMRVIGRPRGRVDARAAVTGTKKYTMDLDVPGALPTMVCRPPTLNGTVRAVRNAAAVLAMPGVTHVAEIPTGVAVRAETFGQCVDAVRALQVDWADGPVAGMSDADVLAELRGAQLPLAVPRVPLLTTTIDTDFTFWFSSNSALEPNCAIADVRPGSAEIWAGLQAPIVAQGWIAGELGLSVSAVTVHVTQGGGSFGRKLFHDAAAEAAQASRAMGVPVKLMWHRADDFRQGRVHPASTHRIRTTLLGGEVLTWEQRHTSIGTDFSHGFGEMLLSVASKLPVGDLSVAETIYLLTQSTHYSFGVQTNLLSEVDRRFNTGAMRNIYSPNVATARELTVDRIGKRLRLDPLQVRRKFARDERSRGVLDAVAEAGEWGRALPDGVAQGIAFHAEYQSVAACLVEIDCRPGTVDREVRDGRTGPRVTRVTTAVDVGLTVNPKGLEAQMIGGVMDGIAIILTSSLHLRDGHFLEASWDNYAYTRQWNVPPEMRVIVMENTSEQPGGAGELAVASAAAATATAYARATGKMPTEFPVNHHEPLHFEVKPTVPPVPASPVDGLRWTY</sequence>
<dbReference type="Proteomes" id="UP001596011">
    <property type="component" value="Unassembled WGS sequence"/>
</dbReference>
<dbReference type="InterPro" id="IPR006311">
    <property type="entry name" value="TAT_signal"/>
</dbReference>
<dbReference type="Pfam" id="PF02738">
    <property type="entry name" value="MoCoBD_1"/>
    <property type="match status" value="1"/>
</dbReference>
<dbReference type="InterPro" id="IPR037165">
    <property type="entry name" value="AldOxase/xan_DH_Mopterin-bd_sf"/>
</dbReference>
<dbReference type="Gene3D" id="3.30.365.10">
    <property type="entry name" value="Aldehyde oxidase/xanthine dehydrogenase, molybdopterin binding domain"/>
    <property type="match status" value="4"/>
</dbReference>
<dbReference type="PIRSF" id="PIRSF036389">
    <property type="entry name" value="IOR_B"/>
    <property type="match status" value="1"/>
</dbReference>
<comment type="caution">
    <text evidence="2">The sequence shown here is derived from an EMBL/GenBank/DDBJ whole genome shotgun (WGS) entry which is preliminary data.</text>
</comment>
<protein>
    <submittedName>
        <fullName evidence="2">Molybdopterin cofactor-binding domain-containing protein</fullName>
    </submittedName>
</protein>
<proteinExistence type="predicted"/>
<dbReference type="InterPro" id="IPR012368">
    <property type="entry name" value="OxRdtase_Mopterin-bd_su_IorB"/>
</dbReference>
<dbReference type="Pfam" id="PF20256">
    <property type="entry name" value="MoCoBD_2"/>
    <property type="match status" value="2"/>
</dbReference>
<dbReference type="Gene3D" id="3.90.1170.50">
    <property type="entry name" value="Aldehyde oxidase/xanthine dehydrogenase, a/b hammerhead"/>
    <property type="match status" value="1"/>
</dbReference>
<evidence type="ECO:0000313" key="3">
    <source>
        <dbReference type="Proteomes" id="UP001596011"/>
    </source>
</evidence>
<dbReference type="SUPFAM" id="SSF56003">
    <property type="entry name" value="Molybdenum cofactor-binding domain"/>
    <property type="match status" value="2"/>
</dbReference>
<evidence type="ECO:0000313" key="2">
    <source>
        <dbReference type="EMBL" id="MFC4630677.1"/>
    </source>
</evidence>
<gene>
    <name evidence="2" type="ORF">ACFO6V_20695</name>
</gene>
<dbReference type="PROSITE" id="PS51318">
    <property type="entry name" value="TAT"/>
    <property type="match status" value="1"/>
</dbReference>
<dbReference type="PANTHER" id="PTHR47495:SF1">
    <property type="entry name" value="BLL3820 PROTEIN"/>
    <property type="match status" value="1"/>
</dbReference>
<name>A0ABV9HKA3_9MICO</name>
<organism evidence="2 3">
    <name type="scientific">Promicromonospora alba</name>
    <dbReference type="NCBI Taxonomy" id="1616110"/>
    <lineage>
        <taxon>Bacteria</taxon>
        <taxon>Bacillati</taxon>
        <taxon>Actinomycetota</taxon>
        <taxon>Actinomycetes</taxon>
        <taxon>Micrococcales</taxon>
        <taxon>Promicromonosporaceae</taxon>
        <taxon>Promicromonospora</taxon>
    </lineage>
</organism>
<dbReference type="EMBL" id="JBHSFI010000006">
    <property type="protein sequence ID" value="MFC4630677.1"/>
    <property type="molecule type" value="Genomic_DNA"/>
</dbReference>
<reference evidence="3" key="1">
    <citation type="journal article" date="2019" name="Int. J. Syst. Evol. Microbiol.">
        <title>The Global Catalogue of Microorganisms (GCM) 10K type strain sequencing project: providing services to taxonomists for standard genome sequencing and annotation.</title>
        <authorList>
            <consortium name="The Broad Institute Genomics Platform"/>
            <consortium name="The Broad Institute Genome Sequencing Center for Infectious Disease"/>
            <person name="Wu L."/>
            <person name="Ma J."/>
        </authorList>
    </citation>
    <scope>NUCLEOTIDE SEQUENCE [LARGE SCALE GENOMIC DNA]</scope>
    <source>
        <strain evidence="3">CCUG 42722</strain>
    </source>
</reference>
<dbReference type="InterPro" id="IPR052516">
    <property type="entry name" value="N-heterocyclic_Hydroxylase"/>
</dbReference>
<keyword evidence="3" id="KW-1185">Reference proteome</keyword>